<organism evidence="8 10">
    <name type="scientific">Methylacidiphilum kamchatkense Kam1</name>
    <dbReference type="NCBI Taxonomy" id="1202785"/>
    <lineage>
        <taxon>Bacteria</taxon>
        <taxon>Pseudomonadati</taxon>
        <taxon>Verrucomicrobiota</taxon>
        <taxon>Methylacidiphilae</taxon>
        <taxon>Methylacidiphilales</taxon>
        <taxon>Methylacidiphilaceae</taxon>
        <taxon>Methylacidiphilum (ex Ratnadevi et al. 2023)</taxon>
    </lineage>
</organism>
<dbReference type="EMBL" id="CP037899">
    <property type="protein sequence ID" value="QDQ41710.1"/>
    <property type="molecule type" value="Genomic_DNA"/>
</dbReference>
<dbReference type="PIRSF" id="PIRSF005790">
    <property type="entry name" value="NifW"/>
    <property type="match status" value="1"/>
</dbReference>
<reference evidence="8" key="2">
    <citation type="journal article" date="2019" name="BMC Genomics">
        <title>Complete genome sequence analysis of the thermoacidophilic verrucomicrobial methanotroph 'Candidatus Methylacidiphilum kamchatkense' strain Kam1 and comparison with its closest relatives.</title>
        <authorList>
            <person name="Kruse T."/>
            <person name="Ratnadevi C.M."/>
            <person name="Erikstad H.A."/>
            <person name="Birkeland N.K."/>
        </authorList>
    </citation>
    <scope>NUCLEOTIDE SEQUENCE</scope>
    <source>
        <strain evidence="8">Kam1</strain>
    </source>
</reference>
<sequence length="121" mass="14205">MAEAILKQMEKLEAAEDFFKLFEVPYDLRVLRVYRLHILQRFHDYIAAASLDISSKTDEEIKQSYAELLARAYEDFVHSNAQNEKVFKVFKEQGKHLPQKAIQFVSIDTLVGKEKLKRKTQ</sequence>
<comment type="similarity">
    <text evidence="2 6">Belongs to the NifW family.</text>
</comment>
<dbReference type="GO" id="GO:0009399">
    <property type="term" value="P:nitrogen fixation"/>
    <property type="evidence" value="ECO:0007669"/>
    <property type="project" value="UniProtKB-UniRule"/>
</dbReference>
<dbReference type="OrthoDB" id="9811868at2"/>
<comment type="subunit">
    <text evidence="3 6">Homotrimer; associates with NifD.</text>
</comment>
<evidence type="ECO:0000256" key="2">
    <source>
        <dbReference type="ARBA" id="ARBA00008351"/>
    </source>
</evidence>
<evidence type="ECO:0000256" key="3">
    <source>
        <dbReference type="ARBA" id="ARBA00011284"/>
    </source>
</evidence>
<keyword evidence="5 6" id="KW-0535">Nitrogen fixation</keyword>
<dbReference type="EMBL" id="JQNX01000003">
    <property type="protein sequence ID" value="KIE58864.1"/>
    <property type="molecule type" value="Genomic_DNA"/>
</dbReference>
<evidence type="ECO:0000256" key="6">
    <source>
        <dbReference type="HAMAP-Rule" id="MF_00529"/>
    </source>
</evidence>
<evidence type="ECO:0000256" key="1">
    <source>
        <dbReference type="ARBA" id="ARBA00002247"/>
    </source>
</evidence>
<comment type="function">
    <text evidence="1 6">May protect the nitrogenase Fe-Mo protein from oxidative damage.</text>
</comment>
<evidence type="ECO:0000313" key="8">
    <source>
        <dbReference type="EMBL" id="QDQ41710.1"/>
    </source>
</evidence>
<name>A0A0C1URF1_9BACT</name>
<protein>
    <recommendedName>
        <fullName evidence="4 6">Nitrogenase-stabilizing/protective protein NifW</fullName>
    </recommendedName>
</protein>
<accession>A0A0C1URF1</accession>
<dbReference type="HAMAP" id="MF_00529">
    <property type="entry name" value="NifW"/>
    <property type="match status" value="1"/>
</dbReference>
<evidence type="ECO:0000256" key="5">
    <source>
        <dbReference type="ARBA" id="ARBA00023231"/>
    </source>
</evidence>
<reference evidence="10" key="3">
    <citation type="submission" date="2019-03" db="EMBL/GenBank/DDBJ databases">
        <title>Complete genome of Methylacidiphilum kamchatkense Kam1.</title>
        <authorList>
            <person name="Kruse T."/>
            <person name="Murarilal Ratnadevi C."/>
            <person name="Erikstad H.-A."/>
            <person name="Birkeland N.-K."/>
        </authorList>
    </citation>
    <scope>NUCLEOTIDE SEQUENCE [LARGE SCALE GENOMIC DNA]</scope>
    <source>
        <strain evidence="10">kam1</strain>
    </source>
</reference>
<evidence type="ECO:0000313" key="10">
    <source>
        <dbReference type="Proteomes" id="UP000315925"/>
    </source>
</evidence>
<dbReference type="Proteomes" id="UP000031594">
    <property type="component" value="Unassembled WGS sequence"/>
</dbReference>
<proteinExistence type="inferred from homology"/>
<gene>
    <name evidence="6" type="primary">nifW</name>
    <name evidence="7" type="ORF">A946_05525</name>
    <name evidence="8" type="ORF">kam1_459</name>
</gene>
<evidence type="ECO:0000256" key="4">
    <source>
        <dbReference type="ARBA" id="ARBA00016274"/>
    </source>
</evidence>
<dbReference type="InterPro" id="IPR004893">
    <property type="entry name" value="NifW"/>
</dbReference>
<dbReference type="Proteomes" id="UP000315925">
    <property type="component" value="Chromosome"/>
</dbReference>
<dbReference type="KEGG" id="mkc:kam1_459"/>
<evidence type="ECO:0000313" key="7">
    <source>
        <dbReference type="EMBL" id="KIE58864.1"/>
    </source>
</evidence>
<keyword evidence="9" id="KW-1185">Reference proteome</keyword>
<dbReference type="RefSeq" id="WP_039721311.1">
    <property type="nucleotide sequence ID" value="NZ_CP037899.1"/>
</dbReference>
<evidence type="ECO:0000313" key="9">
    <source>
        <dbReference type="Proteomes" id="UP000031594"/>
    </source>
</evidence>
<dbReference type="Pfam" id="PF03206">
    <property type="entry name" value="NifW"/>
    <property type="match status" value="1"/>
</dbReference>
<reference evidence="7 9" key="1">
    <citation type="submission" date="2014-08" db="EMBL/GenBank/DDBJ databases">
        <title>Methylacidiphilum kamchatkense strain Kam1 draft genome sequence.</title>
        <authorList>
            <person name="Birkeland N.-K."/>
            <person name="Erikstad H.A."/>
        </authorList>
    </citation>
    <scope>NUCLEOTIDE SEQUENCE [LARGE SCALE GENOMIC DNA]</scope>
    <source>
        <strain evidence="7 9">Kam1</strain>
    </source>
</reference>
<dbReference type="AlphaFoldDB" id="A0A0C1URF1"/>
<dbReference type="STRING" id="1202785.A946_05525"/>